<feature type="transmembrane region" description="Helical" evidence="1">
    <location>
        <begin position="44"/>
        <end position="64"/>
    </location>
</feature>
<dbReference type="RefSeq" id="WP_121671278.1">
    <property type="nucleotide sequence ID" value="NZ_BMXM01000002.1"/>
</dbReference>
<gene>
    <name evidence="2" type="ORF">D9V29_00020</name>
</gene>
<dbReference type="EMBL" id="RCUV01000001">
    <property type="protein sequence ID" value="RLP73728.1"/>
    <property type="molecule type" value="Genomic_DNA"/>
</dbReference>
<proteinExistence type="predicted"/>
<dbReference type="Proteomes" id="UP000270299">
    <property type="component" value="Unassembled WGS sequence"/>
</dbReference>
<feature type="transmembrane region" description="Helical" evidence="1">
    <location>
        <begin position="121"/>
        <end position="142"/>
    </location>
</feature>
<evidence type="ECO:0000313" key="2">
    <source>
        <dbReference type="EMBL" id="RLP73728.1"/>
    </source>
</evidence>
<evidence type="ECO:0000313" key="3">
    <source>
        <dbReference type="Proteomes" id="UP000270299"/>
    </source>
</evidence>
<keyword evidence="3" id="KW-1185">Reference proteome</keyword>
<feature type="transmembrane region" description="Helical" evidence="1">
    <location>
        <begin position="98"/>
        <end position="114"/>
    </location>
</feature>
<dbReference type="OrthoDB" id="9998651at2"/>
<comment type="caution">
    <text evidence="2">The sequence shown here is derived from an EMBL/GenBank/DDBJ whole genome shotgun (WGS) entry which is preliminary data.</text>
</comment>
<feature type="transmembrane region" description="Helical" evidence="1">
    <location>
        <begin position="20"/>
        <end position="38"/>
    </location>
</feature>
<feature type="transmembrane region" description="Helical" evidence="1">
    <location>
        <begin position="76"/>
        <end position="92"/>
    </location>
</feature>
<name>A0A3L7A148_9MICO</name>
<sequence>MTIEEILQTRVRATRRATSIPLIVVPIGVILVALSPLVDLDFEVGMVVTPVVALALWISMKVTAVRAGVGMGRERYGLIVIVIALVSTVWLIQLALGPAFLLGVLLFFVGWRSLDRGQWTAGAIIAVASPVLSYSLIQTLVYRIEEALTGAVWETAMAADDVVLLLLGVFFLVSGLKRFGRESATLRRRSS</sequence>
<dbReference type="AlphaFoldDB" id="A0A3L7A148"/>
<protein>
    <submittedName>
        <fullName evidence="2">Uncharacterized protein</fullName>
    </submittedName>
</protein>
<organism evidence="2 3">
    <name type="scientific">Mycetocola manganoxydans</name>
    <dbReference type="NCBI Taxonomy" id="699879"/>
    <lineage>
        <taxon>Bacteria</taxon>
        <taxon>Bacillati</taxon>
        <taxon>Actinomycetota</taxon>
        <taxon>Actinomycetes</taxon>
        <taxon>Micrococcales</taxon>
        <taxon>Microbacteriaceae</taxon>
        <taxon>Mycetocola</taxon>
    </lineage>
</organism>
<accession>A0A3L7A148</accession>
<keyword evidence="1" id="KW-1133">Transmembrane helix</keyword>
<keyword evidence="1" id="KW-0812">Transmembrane</keyword>
<keyword evidence="1" id="KW-0472">Membrane</keyword>
<feature type="transmembrane region" description="Helical" evidence="1">
    <location>
        <begin position="162"/>
        <end position="180"/>
    </location>
</feature>
<reference evidence="2 3" key="1">
    <citation type="submission" date="2018-10" db="EMBL/GenBank/DDBJ databases">
        <authorList>
            <person name="Li J."/>
        </authorList>
    </citation>
    <scope>NUCLEOTIDE SEQUENCE [LARGE SCALE GENOMIC DNA]</scope>
    <source>
        <strain evidence="2 3">CCTCC AB209002</strain>
    </source>
</reference>
<evidence type="ECO:0000256" key="1">
    <source>
        <dbReference type="SAM" id="Phobius"/>
    </source>
</evidence>